<keyword evidence="2" id="KW-1185">Reference proteome</keyword>
<proteinExistence type="predicted"/>
<accession>A0A9Y2ID58</accession>
<reference evidence="1 2" key="1">
    <citation type="submission" date="2023-06" db="EMBL/GenBank/DDBJ databases">
        <authorList>
            <person name="Oyuntsetseg B."/>
            <person name="Kim S.B."/>
        </authorList>
    </citation>
    <scope>NUCLEOTIDE SEQUENCE [LARGE SCALE GENOMIC DNA]</scope>
    <source>
        <strain evidence="1 2">2-15</strain>
    </source>
</reference>
<dbReference type="AlphaFoldDB" id="A0A9Y2ID58"/>
<evidence type="ECO:0000313" key="2">
    <source>
        <dbReference type="Proteomes" id="UP001236014"/>
    </source>
</evidence>
<dbReference type="RefSeq" id="WP_285968638.1">
    <property type="nucleotide sequence ID" value="NZ_CP127294.1"/>
</dbReference>
<organism evidence="1 2">
    <name type="scientific">Amycolatopsis carbonis</name>
    <dbReference type="NCBI Taxonomy" id="715471"/>
    <lineage>
        <taxon>Bacteria</taxon>
        <taxon>Bacillati</taxon>
        <taxon>Actinomycetota</taxon>
        <taxon>Actinomycetes</taxon>
        <taxon>Pseudonocardiales</taxon>
        <taxon>Pseudonocardiaceae</taxon>
        <taxon>Amycolatopsis</taxon>
    </lineage>
</organism>
<protein>
    <submittedName>
        <fullName evidence="1">Uncharacterized protein</fullName>
    </submittedName>
</protein>
<name>A0A9Y2ID58_9PSEU</name>
<dbReference type="KEGG" id="acab:QRX50_41990"/>
<gene>
    <name evidence="1" type="ORF">QRX50_41990</name>
</gene>
<dbReference type="Proteomes" id="UP001236014">
    <property type="component" value="Chromosome"/>
</dbReference>
<dbReference type="EMBL" id="CP127294">
    <property type="protein sequence ID" value="WIX77902.1"/>
    <property type="molecule type" value="Genomic_DNA"/>
</dbReference>
<sequence length="91" mass="9509">MATIPTVHTATRWYLVGALPDDAPVAHLMTRAGDLRYRRSACGDRESRTWTPVDLTAPGTGNVTPCPACTAALSGAPSGGGDQLAFDLPIE</sequence>
<evidence type="ECO:0000313" key="1">
    <source>
        <dbReference type="EMBL" id="WIX77902.1"/>
    </source>
</evidence>